<evidence type="ECO:0008006" key="3">
    <source>
        <dbReference type="Google" id="ProtNLM"/>
    </source>
</evidence>
<dbReference type="InterPro" id="IPR043765">
    <property type="entry name" value="DUF5711"/>
</dbReference>
<evidence type="ECO:0000313" key="2">
    <source>
        <dbReference type="Proteomes" id="UP000260773"/>
    </source>
</evidence>
<reference evidence="1 2" key="1">
    <citation type="submission" date="2018-08" db="EMBL/GenBank/DDBJ databases">
        <title>A genome reference for cultivated species of the human gut microbiota.</title>
        <authorList>
            <person name="Zou Y."/>
            <person name="Xue W."/>
            <person name="Luo G."/>
        </authorList>
    </citation>
    <scope>NUCLEOTIDE SEQUENCE [LARGE SCALE GENOMIC DNA]</scope>
    <source>
        <strain evidence="1 2">AF45-17</strain>
    </source>
</reference>
<dbReference type="Proteomes" id="UP000260773">
    <property type="component" value="Unassembled WGS sequence"/>
</dbReference>
<dbReference type="EMBL" id="QVEP01000032">
    <property type="protein sequence ID" value="RGB77674.1"/>
    <property type="molecule type" value="Genomic_DNA"/>
</dbReference>
<evidence type="ECO:0000313" key="1">
    <source>
        <dbReference type="EMBL" id="RGB77674.1"/>
    </source>
</evidence>
<dbReference type="SUPFAM" id="SSF82171">
    <property type="entry name" value="DPP6 N-terminal domain-like"/>
    <property type="match status" value="1"/>
</dbReference>
<dbReference type="InterPro" id="IPR015943">
    <property type="entry name" value="WD40/YVTN_repeat-like_dom_sf"/>
</dbReference>
<sequence>MEQQNKEKRKLKMNRMQWTIAAGVLILAVVLVYALVKNNKVASSYEVVTSMSRGDDTSVYYCMMRKGMVKYSKDGVAMTNKSGTVLWNQTYEMASPTMTSAGDYVAVGDIGANTIYIFNEYGQLGRVSTDVPIQEIQISEQGVVAAVLSDTSSNYINLYDKQGNSLGSIKASLDNTGYPLAIALSPDASKLAVSYLIVKSGSMQSRIVAYDFSDVEGDHLLDTQELEGLYPKAAFLDSREVVLFGEKGFVLYQADSKKIETQENFESEINSVFCTNQKLGFIFKNEDDNGKYRMEIYNKAGKKSSTYYFDLDYSGMTADDDEVILYNDEEMLIYQMGGRVRFRGTFNTAVTGVMPSWEDGLYWLIDDQSLREIRIR</sequence>
<organism evidence="1 2">
    <name type="scientific">Coprococcus catus</name>
    <dbReference type="NCBI Taxonomy" id="116085"/>
    <lineage>
        <taxon>Bacteria</taxon>
        <taxon>Bacillati</taxon>
        <taxon>Bacillota</taxon>
        <taxon>Clostridia</taxon>
        <taxon>Lachnospirales</taxon>
        <taxon>Lachnospiraceae</taxon>
        <taxon>Coprococcus</taxon>
    </lineage>
</organism>
<comment type="caution">
    <text evidence="1">The sequence shown here is derived from an EMBL/GenBank/DDBJ whole genome shotgun (WGS) entry which is preliminary data.</text>
</comment>
<dbReference type="Pfam" id="PF18975">
    <property type="entry name" value="DUF5711"/>
    <property type="match status" value="1"/>
</dbReference>
<gene>
    <name evidence="1" type="ORF">DW070_12015</name>
</gene>
<dbReference type="RefSeq" id="WP_117528736.1">
    <property type="nucleotide sequence ID" value="NZ_JAQENQ010000007.1"/>
</dbReference>
<dbReference type="Gene3D" id="2.130.10.10">
    <property type="entry name" value="YVTN repeat-like/Quinoprotein amine dehydrogenase"/>
    <property type="match status" value="1"/>
</dbReference>
<proteinExistence type="predicted"/>
<protein>
    <recommendedName>
        <fullName evidence="3">WD40 repeat domain-containing protein</fullName>
    </recommendedName>
</protein>
<accession>A0A3E2TKF8</accession>
<dbReference type="AlphaFoldDB" id="A0A3E2TKF8"/>
<name>A0A3E2TKF8_9FIRM</name>